<reference evidence="1 2" key="2">
    <citation type="journal article" date="2012" name="BMC Genomics">
        <title>The genome of Pelobacter carbinolicus reveals surprising metabolic capabilities and physiological features.</title>
        <authorList>
            <person name="Aklujkar M."/>
            <person name="Haveman S.A."/>
            <person name="Didonato R.Jr."/>
            <person name="Chertkov O."/>
            <person name="Han C.S."/>
            <person name="Land M.L."/>
            <person name="Brown P."/>
            <person name="Lovley D.R."/>
        </authorList>
    </citation>
    <scope>NUCLEOTIDE SEQUENCE [LARGE SCALE GENOMIC DNA]</scope>
    <source>
        <strain evidence="2">DSM 2380 / NBRC 103641 / GraBd1</strain>
    </source>
</reference>
<dbReference type="Proteomes" id="UP000002534">
    <property type="component" value="Chromosome"/>
</dbReference>
<proteinExistence type="predicted"/>
<reference evidence="2" key="1">
    <citation type="submission" date="2005-10" db="EMBL/GenBank/DDBJ databases">
        <title>Complete sequence of Pelobacter carbinolicus DSM 2380.</title>
        <authorList>
            <person name="Copeland A."/>
            <person name="Lucas S."/>
            <person name="Lapidus A."/>
            <person name="Barry K."/>
            <person name="Detter J.C."/>
            <person name="Glavina T."/>
            <person name="Hammon N."/>
            <person name="Israni S."/>
            <person name="Pitluck S."/>
            <person name="Chertkov O."/>
            <person name="Schmutz J."/>
            <person name="Larimer F."/>
            <person name="Land M."/>
            <person name="Kyrpides N."/>
            <person name="Ivanova N."/>
            <person name="Richardson P."/>
        </authorList>
    </citation>
    <scope>NUCLEOTIDE SEQUENCE [LARGE SCALE GENOMIC DNA]</scope>
    <source>
        <strain evidence="2">DSM 2380 / NBRC 103641 / GraBd1</strain>
    </source>
</reference>
<dbReference type="SUPFAM" id="SSF51905">
    <property type="entry name" value="FAD/NAD(P)-binding domain"/>
    <property type="match status" value="1"/>
</dbReference>
<name>Q3A518_SYNC1</name>
<dbReference type="eggNOG" id="ENOG50345NN">
    <property type="taxonomic scope" value="Bacteria"/>
</dbReference>
<evidence type="ECO:0000313" key="2">
    <source>
        <dbReference type="Proteomes" id="UP000002534"/>
    </source>
</evidence>
<dbReference type="InterPro" id="IPR036188">
    <property type="entry name" value="FAD/NAD-bd_sf"/>
</dbReference>
<evidence type="ECO:0000313" key="1">
    <source>
        <dbReference type="EMBL" id="ABA88539.1"/>
    </source>
</evidence>
<dbReference type="HOGENOM" id="CLU_634387_0_0_7"/>
<dbReference type="AlphaFoldDB" id="Q3A518"/>
<protein>
    <recommendedName>
        <fullName evidence="3">FAD-dependent oxidoreductase</fullName>
    </recommendedName>
</protein>
<organism evidence="1 2">
    <name type="scientific">Syntrophotalea carbinolica (strain DSM 2380 / NBRC 103641 / GraBd1)</name>
    <name type="common">Pelobacter carbinolicus</name>
    <dbReference type="NCBI Taxonomy" id="338963"/>
    <lineage>
        <taxon>Bacteria</taxon>
        <taxon>Pseudomonadati</taxon>
        <taxon>Thermodesulfobacteriota</taxon>
        <taxon>Desulfuromonadia</taxon>
        <taxon>Desulfuromonadales</taxon>
        <taxon>Syntrophotaleaceae</taxon>
        <taxon>Syntrophotalea</taxon>
    </lineage>
</organism>
<evidence type="ECO:0008006" key="3">
    <source>
        <dbReference type="Google" id="ProtNLM"/>
    </source>
</evidence>
<dbReference type="STRING" id="338963.Pcar_1290"/>
<sequence>MPASIQKVIRVKSQHFDVIILGSGLAARIAAFLAGRRGRRILLLSDHSEPLLNPELACGTHLEKLLNLLGQQRQQLRSAGGLQLIDKHHRLDLSAPDLADEWQRELTTPSDAPVKLLQNLDRWGTWLSRALATQTPSALFSLRSQIRLAASGWKSEAGRIPLSRPLAKYLARHVEGEAHTLLRTLFTGLSGLPAAQLTTTQAALLWHWSRLPKAMDSVLFSELLSRRTAQFHVTEIPLDRLDLLHGSGRKLEGILLKDGARIKASQFVIASQSATTFLPAGKKAPRAMQRATRPTWQTTTISENISPLLASRIVLSDATTFLVTRQEVAGGIRYLIEAGNENESHPYTPERLTEHLRTLLPFADFHIEEIHLPQRSRPFADRHVGLSGLPCRPAGRYPITAIPEWMCPGLGSNGEVVLGFALAEQLLLPIRG</sequence>
<keyword evidence="2" id="KW-1185">Reference proteome</keyword>
<dbReference type="EMBL" id="CP000142">
    <property type="protein sequence ID" value="ABA88539.1"/>
    <property type="molecule type" value="Genomic_DNA"/>
</dbReference>
<accession>Q3A518</accession>
<dbReference type="KEGG" id="pca:Pcar_1290"/>
<gene>
    <name evidence="1" type="ordered locus">Pcar_1290</name>
</gene>